<dbReference type="PIRSF" id="PIRSF001365">
    <property type="entry name" value="DHDPS"/>
    <property type="match status" value="1"/>
</dbReference>
<dbReference type="SUPFAM" id="SSF51569">
    <property type="entry name" value="Aldolase"/>
    <property type="match status" value="1"/>
</dbReference>
<evidence type="ECO:0000256" key="4">
    <source>
        <dbReference type="PIRSR" id="PIRSR001365-1"/>
    </source>
</evidence>
<dbReference type="InterPro" id="IPR002220">
    <property type="entry name" value="DapA-like"/>
</dbReference>
<sequence>MKVINVADDVKGLWAAIPMPWNAAGRLDEAIFARNVDRLAEARVDGIYTTDADGEFYAIELDEFRSIIVQFARAMERVDCRAQVGVTWTNTQGIIDRIRVCLDHGINTFHICYPYFMPLNAGDVRRFWNELAEAAPAARWIHYNTPRGHVRMLGAEYRALVAEFPEQFIGTKLGTQNYLELSDIIGATPQLSHILTDFTVVPGMLLGGRGTYSFWVNSLPAWQRRLVDLCQRGEWDTASAMQRKFNLWETSCVEQYVRRGYLHGIIGKARAAASGFLEDNGRTRSPYQPLPAVDAGRLAADFRDWWSEELAAERFSASL</sequence>
<evidence type="ECO:0008006" key="7">
    <source>
        <dbReference type="Google" id="ProtNLM"/>
    </source>
</evidence>
<evidence type="ECO:0000313" key="6">
    <source>
        <dbReference type="Proteomes" id="UP000326837"/>
    </source>
</evidence>
<feature type="active site" description="Schiff-base intermediate with substrate" evidence="4">
    <location>
        <position position="172"/>
    </location>
</feature>
<evidence type="ECO:0000256" key="1">
    <source>
        <dbReference type="ARBA" id="ARBA00007592"/>
    </source>
</evidence>
<dbReference type="SMART" id="SM01130">
    <property type="entry name" value="DHDPS"/>
    <property type="match status" value="1"/>
</dbReference>
<keyword evidence="2 3" id="KW-0456">Lyase</keyword>
<dbReference type="Proteomes" id="UP000326837">
    <property type="component" value="Chromosome"/>
</dbReference>
<evidence type="ECO:0000256" key="2">
    <source>
        <dbReference type="ARBA" id="ARBA00023239"/>
    </source>
</evidence>
<dbReference type="Gene3D" id="3.20.20.70">
    <property type="entry name" value="Aldolase class I"/>
    <property type="match status" value="1"/>
</dbReference>
<dbReference type="CDD" id="cd00408">
    <property type="entry name" value="DHDPS-like"/>
    <property type="match status" value="1"/>
</dbReference>
<proteinExistence type="inferred from homology"/>
<dbReference type="EMBL" id="AP021861">
    <property type="protein sequence ID" value="BBO34631.1"/>
    <property type="molecule type" value="Genomic_DNA"/>
</dbReference>
<protein>
    <recommendedName>
        <fullName evidence="7">Dihydrodipicolinate synthase family protein</fullName>
    </recommendedName>
</protein>
<dbReference type="AlphaFoldDB" id="A0A5K7XI43"/>
<evidence type="ECO:0000256" key="3">
    <source>
        <dbReference type="PIRNR" id="PIRNR001365"/>
    </source>
</evidence>
<dbReference type="InterPro" id="IPR013785">
    <property type="entry name" value="Aldolase_TIM"/>
</dbReference>
<reference evidence="6" key="1">
    <citation type="submission" date="2019-10" db="EMBL/GenBank/DDBJ databases">
        <title>Lacipirellula parvula gen. nov., sp. nov., representing a lineage of planctomycetes widespread in freshwater anoxic habitats, and description of the family Lacipirellulaceae.</title>
        <authorList>
            <person name="Dedysh S.N."/>
            <person name="Kulichevskaya I.S."/>
            <person name="Beletsky A.V."/>
            <person name="Rakitin A.L."/>
            <person name="Mardanov A.V."/>
            <person name="Ivanova A.A."/>
            <person name="Saltykova V.X."/>
            <person name="Rijpstra W.I.C."/>
            <person name="Sinninghe Damste J.S."/>
            <person name="Ravin N.V."/>
        </authorList>
    </citation>
    <scope>NUCLEOTIDE SEQUENCE [LARGE SCALE GENOMIC DNA]</scope>
    <source>
        <strain evidence="6">PX69</strain>
    </source>
</reference>
<feature type="active site" description="Proton donor/acceptor" evidence="4">
    <location>
        <position position="143"/>
    </location>
</feature>
<evidence type="ECO:0000313" key="5">
    <source>
        <dbReference type="EMBL" id="BBO34631.1"/>
    </source>
</evidence>
<dbReference type="PANTHER" id="PTHR12128:SF66">
    <property type="entry name" value="4-HYDROXY-2-OXOGLUTARATE ALDOLASE, MITOCHONDRIAL"/>
    <property type="match status" value="1"/>
</dbReference>
<dbReference type="PANTHER" id="PTHR12128">
    <property type="entry name" value="DIHYDRODIPICOLINATE SYNTHASE"/>
    <property type="match status" value="1"/>
</dbReference>
<dbReference type="RefSeq" id="WP_152100166.1">
    <property type="nucleotide sequence ID" value="NZ_AP021861.1"/>
</dbReference>
<gene>
    <name evidence="5" type="ORF">PLANPX_4243</name>
</gene>
<dbReference type="Pfam" id="PF00701">
    <property type="entry name" value="DHDPS"/>
    <property type="match status" value="1"/>
</dbReference>
<keyword evidence="6" id="KW-1185">Reference proteome</keyword>
<organism evidence="5 6">
    <name type="scientific">Lacipirellula parvula</name>
    <dbReference type="NCBI Taxonomy" id="2650471"/>
    <lineage>
        <taxon>Bacteria</taxon>
        <taxon>Pseudomonadati</taxon>
        <taxon>Planctomycetota</taxon>
        <taxon>Planctomycetia</taxon>
        <taxon>Pirellulales</taxon>
        <taxon>Lacipirellulaceae</taxon>
        <taxon>Lacipirellula</taxon>
    </lineage>
</organism>
<dbReference type="KEGG" id="lpav:PLANPX_4243"/>
<accession>A0A5K7XI43</accession>
<dbReference type="GO" id="GO:0008840">
    <property type="term" value="F:4-hydroxy-tetrahydrodipicolinate synthase activity"/>
    <property type="evidence" value="ECO:0007669"/>
    <property type="project" value="TreeGrafter"/>
</dbReference>
<comment type="similarity">
    <text evidence="1 3">Belongs to the DapA family.</text>
</comment>
<name>A0A5K7XI43_9BACT</name>